<feature type="transmembrane region" description="Helical" evidence="5">
    <location>
        <begin position="148"/>
        <end position="168"/>
    </location>
</feature>
<dbReference type="EMBL" id="CP152276">
    <property type="protein sequence ID" value="XAE44717.1"/>
    <property type="molecule type" value="Genomic_DNA"/>
</dbReference>
<feature type="transmembrane region" description="Helical" evidence="5">
    <location>
        <begin position="180"/>
        <end position="202"/>
    </location>
</feature>
<name>A0ABZ3DAC3_9PROT</name>
<dbReference type="InterPro" id="IPR000620">
    <property type="entry name" value="EamA_dom"/>
</dbReference>
<feature type="transmembrane region" description="Helical" evidence="5">
    <location>
        <begin position="214"/>
        <end position="235"/>
    </location>
</feature>
<proteinExistence type="predicted"/>
<feature type="transmembrane region" description="Helical" evidence="5">
    <location>
        <begin position="12"/>
        <end position="36"/>
    </location>
</feature>
<dbReference type="PANTHER" id="PTHR32322:SF9">
    <property type="entry name" value="AMINO-ACID METABOLITE EFFLUX PUMP-RELATED"/>
    <property type="match status" value="1"/>
</dbReference>
<keyword evidence="8" id="KW-1185">Reference proteome</keyword>
<protein>
    <submittedName>
        <fullName evidence="7">EamA family transporter</fullName>
    </submittedName>
</protein>
<keyword evidence="4 5" id="KW-0472">Membrane</keyword>
<evidence type="ECO:0000256" key="1">
    <source>
        <dbReference type="ARBA" id="ARBA00004141"/>
    </source>
</evidence>
<evidence type="ECO:0000313" key="7">
    <source>
        <dbReference type="EMBL" id="XAE44717.1"/>
    </source>
</evidence>
<comment type="subcellular location">
    <subcellularLocation>
        <location evidence="1">Membrane</location>
        <topology evidence="1">Multi-pass membrane protein</topology>
    </subcellularLocation>
</comment>
<feature type="transmembrane region" description="Helical" evidence="5">
    <location>
        <begin position="95"/>
        <end position="117"/>
    </location>
</feature>
<dbReference type="Proteomes" id="UP001449795">
    <property type="component" value="Chromosome"/>
</dbReference>
<evidence type="ECO:0000256" key="2">
    <source>
        <dbReference type="ARBA" id="ARBA00022692"/>
    </source>
</evidence>
<dbReference type="Pfam" id="PF00892">
    <property type="entry name" value="EamA"/>
    <property type="match status" value="2"/>
</dbReference>
<keyword evidence="2 5" id="KW-0812">Transmembrane</keyword>
<feature type="transmembrane region" description="Helical" evidence="5">
    <location>
        <begin position="247"/>
        <end position="266"/>
    </location>
</feature>
<dbReference type="RefSeq" id="WP_342629935.1">
    <property type="nucleotide sequence ID" value="NZ_CP152276.1"/>
</dbReference>
<dbReference type="SUPFAM" id="SSF103481">
    <property type="entry name" value="Multidrug resistance efflux transporter EmrE"/>
    <property type="match status" value="2"/>
</dbReference>
<evidence type="ECO:0000256" key="5">
    <source>
        <dbReference type="SAM" id="Phobius"/>
    </source>
</evidence>
<sequence length="317" mass="34287">MTGTGDGNDLTLRGVCILVLVSFIWGLNFVVIHLGLRHFPPLLFSALRFLFCALPWIFIVPKPKISLRSLLSLGIVLGILVFVGLFVGMHEGVPAGIASLTMQAQVFFTVILGKFFLSEKPGPLQILSVFIGMFAIFAMIVIQGTVGTYDGIVLVLGGALSWGVANIMMKKLPRVNMLGLMVWISLIPPVPLFLMSIAVDGWPTVAASLRAFDASGFMAVAYTGLLSTIFAYGMWGSMLQRFPTTSVAPFALLVPVFALLTAYLFLGEHYTAVQLCASAVIIGALAANIWHKKIEKAILNKKFPKNIIDTETAGHVK</sequence>
<evidence type="ECO:0000313" key="8">
    <source>
        <dbReference type="Proteomes" id="UP001449795"/>
    </source>
</evidence>
<gene>
    <name evidence="7" type="ORF">AAC691_09995</name>
</gene>
<evidence type="ECO:0000256" key="4">
    <source>
        <dbReference type="ARBA" id="ARBA00023136"/>
    </source>
</evidence>
<feature type="transmembrane region" description="Helical" evidence="5">
    <location>
        <begin position="272"/>
        <end position="291"/>
    </location>
</feature>
<feature type="domain" description="EamA" evidence="6">
    <location>
        <begin position="151"/>
        <end position="286"/>
    </location>
</feature>
<feature type="transmembrane region" description="Helical" evidence="5">
    <location>
        <begin position="42"/>
        <end position="59"/>
    </location>
</feature>
<keyword evidence="3 5" id="KW-1133">Transmembrane helix</keyword>
<organism evidence="7 8">
    <name type="scientific">Nguyenibacter vanlangensis</name>
    <dbReference type="NCBI Taxonomy" id="1216886"/>
    <lineage>
        <taxon>Bacteria</taxon>
        <taxon>Pseudomonadati</taxon>
        <taxon>Pseudomonadota</taxon>
        <taxon>Alphaproteobacteria</taxon>
        <taxon>Acetobacterales</taxon>
        <taxon>Acetobacteraceae</taxon>
        <taxon>Nguyenibacter</taxon>
    </lineage>
</organism>
<accession>A0ABZ3DAC3</accession>
<evidence type="ECO:0000259" key="6">
    <source>
        <dbReference type="Pfam" id="PF00892"/>
    </source>
</evidence>
<dbReference type="InterPro" id="IPR050638">
    <property type="entry name" value="AA-Vitamin_Transporters"/>
</dbReference>
<feature type="transmembrane region" description="Helical" evidence="5">
    <location>
        <begin position="124"/>
        <end position="142"/>
    </location>
</feature>
<reference evidence="7 8" key="1">
    <citation type="submission" date="2024-04" db="EMBL/GenBank/DDBJ databases">
        <title>Complete genome sequence of Nguyenibacter vanlangesis HBCM-1154, a strain capable of nitrogen fixation, IAA production, and phosphorus solubilization isolated from sugarcane soil.</title>
        <authorList>
            <person name="MY HANH P."/>
        </authorList>
    </citation>
    <scope>NUCLEOTIDE SEQUENCE [LARGE SCALE GENOMIC DNA]</scope>
    <source>
        <strain evidence="7 8">HBCM 1154</strain>
    </source>
</reference>
<feature type="domain" description="EamA" evidence="6">
    <location>
        <begin position="13"/>
        <end position="139"/>
    </location>
</feature>
<feature type="transmembrane region" description="Helical" evidence="5">
    <location>
        <begin position="71"/>
        <end position="89"/>
    </location>
</feature>
<dbReference type="InterPro" id="IPR037185">
    <property type="entry name" value="EmrE-like"/>
</dbReference>
<dbReference type="PANTHER" id="PTHR32322">
    <property type="entry name" value="INNER MEMBRANE TRANSPORTER"/>
    <property type="match status" value="1"/>
</dbReference>
<evidence type="ECO:0000256" key="3">
    <source>
        <dbReference type="ARBA" id="ARBA00022989"/>
    </source>
</evidence>